<dbReference type="AlphaFoldDB" id="A0A9P8L6X6"/>
<evidence type="ECO:0000256" key="3">
    <source>
        <dbReference type="ARBA" id="ARBA00022670"/>
    </source>
</evidence>
<dbReference type="InterPro" id="IPR036440">
    <property type="entry name" value="Peptidase_C15-like_sf"/>
</dbReference>
<protein>
    <recommendedName>
        <fullName evidence="8">Peptidase C15, pyroglutamyl peptidase I-like protein</fullName>
    </recommendedName>
</protein>
<dbReference type="Pfam" id="PF01470">
    <property type="entry name" value="Peptidase_C15"/>
    <property type="match status" value="1"/>
</dbReference>
<dbReference type="SUPFAM" id="SSF53182">
    <property type="entry name" value="Pyrrolidone carboxyl peptidase (pyroglutamate aminopeptidase)"/>
    <property type="match status" value="1"/>
</dbReference>
<keyword evidence="5" id="KW-0788">Thiol protease</keyword>
<dbReference type="PANTHER" id="PTHR23402:SF1">
    <property type="entry name" value="PYROGLUTAMYL-PEPTIDASE I"/>
    <property type="match status" value="1"/>
</dbReference>
<evidence type="ECO:0000313" key="7">
    <source>
        <dbReference type="Proteomes" id="UP000698800"/>
    </source>
</evidence>
<dbReference type="OrthoDB" id="407146at2759"/>
<sequence>MPPPAFTTEGGEEKEITILLTGFGPFGDIPTNPSWEIVSSLPPAIPRTPTTPKIRLLRPAQPLPVSYPATLSQIPPLLSAHRDVSYVIHCGVAPLWKHFAVERQAHRAGYEGRDVDGVVVGDARGEPWPEVLRTTVDVDGVLERWRGLSPGVDLRVSDDAGHYLCDFIYYCSLAHFWEKGGGNGEGERPVLFLHVPGEGLGPEAVQHGQSVTMNLIRALVSSGMSSKG</sequence>
<dbReference type="GO" id="GO:0016920">
    <property type="term" value="F:pyroglutamyl-peptidase activity"/>
    <property type="evidence" value="ECO:0007669"/>
    <property type="project" value="InterPro"/>
</dbReference>
<dbReference type="InterPro" id="IPR000816">
    <property type="entry name" value="Peptidase_C15"/>
</dbReference>
<keyword evidence="3" id="KW-0645">Protease</keyword>
<evidence type="ECO:0000256" key="4">
    <source>
        <dbReference type="ARBA" id="ARBA00022801"/>
    </source>
</evidence>
<name>A0A9P8L6X6_9PEZI</name>
<evidence type="ECO:0008006" key="8">
    <source>
        <dbReference type="Google" id="ProtNLM"/>
    </source>
</evidence>
<dbReference type="GO" id="GO:0005829">
    <property type="term" value="C:cytosol"/>
    <property type="evidence" value="ECO:0007669"/>
    <property type="project" value="InterPro"/>
</dbReference>
<gene>
    <name evidence="6" type="ORF">FGG08_000423</name>
</gene>
<dbReference type="InterPro" id="IPR016125">
    <property type="entry name" value="Peptidase_C15-like"/>
</dbReference>
<accession>A0A9P8L6X6</accession>
<comment type="caution">
    <text evidence="6">The sequence shown here is derived from an EMBL/GenBank/DDBJ whole genome shotgun (WGS) entry which is preliminary data.</text>
</comment>
<evidence type="ECO:0000256" key="1">
    <source>
        <dbReference type="ARBA" id="ARBA00006641"/>
    </source>
</evidence>
<reference evidence="6" key="1">
    <citation type="submission" date="2021-03" db="EMBL/GenBank/DDBJ databases">
        <title>Comparative genomics and phylogenomic investigation of the class Geoglossomycetes provide insights into ecological specialization and systematics.</title>
        <authorList>
            <person name="Melie T."/>
            <person name="Pirro S."/>
            <person name="Miller A.N."/>
            <person name="Quandt A."/>
        </authorList>
    </citation>
    <scope>NUCLEOTIDE SEQUENCE</scope>
    <source>
        <strain evidence="6">GBOQ0MN5Z8</strain>
    </source>
</reference>
<dbReference type="PRINTS" id="PR00706">
    <property type="entry name" value="PYROGLUPTASE"/>
</dbReference>
<organism evidence="6 7">
    <name type="scientific">Glutinoglossum americanum</name>
    <dbReference type="NCBI Taxonomy" id="1670608"/>
    <lineage>
        <taxon>Eukaryota</taxon>
        <taxon>Fungi</taxon>
        <taxon>Dikarya</taxon>
        <taxon>Ascomycota</taxon>
        <taxon>Pezizomycotina</taxon>
        <taxon>Geoglossomycetes</taxon>
        <taxon>Geoglossales</taxon>
        <taxon>Geoglossaceae</taxon>
        <taxon>Glutinoglossum</taxon>
    </lineage>
</organism>
<evidence type="ECO:0000313" key="6">
    <source>
        <dbReference type="EMBL" id="KAH0545592.1"/>
    </source>
</evidence>
<dbReference type="Proteomes" id="UP000698800">
    <property type="component" value="Unassembled WGS sequence"/>
</dbReference>
<dbReference type="Gene3D" id="3.40.630.20">
    <property type="entry name" value="Peptidase C15, pyroglutamyl peptidase I-like"/>
    <property type="match status" value="1"/>
</dbReference>
<keyword evidence="7" id="KW-1185">Reference proteome</keyword>
<dbReference type="EMBL" id="JAGHQL010000004">
    <property type="protein sequence ID" value="KAH0545592.1"/>
    <property type="molecule type" value="Genomic_DNA"/>
</dbReference>
<keyword evidence="4" id="KW-0378">Hydrolase</keyword>
<evidence type="ECO:0000256" key="5">
    <source>
        <dbReference type="ARBA" id="ARBA00022807"/>
    </source>
</evidence>
<evidence type="ECO:0000256" key="2">
    <source>
        <dbReference type="ARBA" id="ARBA00022490"/>
    </source>
</evidence>
<proteinExistence type="inferred from homology"/>
<dbReference type="GO" id="GO:0006508">
    <property type="term" value="P:proteolysis"/>
    <property type="evidence" value="ECO:0007669"/>
    <property type="project" value="UniProtKB-KW"/>
</dbReference>
<keyword evidence="2" id="KW-0963">Cytoplasm</keyword>
<comment type="similarity">
    <text evidence="1">Belongs to the peptidase C15 family.</text>
</comment>
<dbReference type="PANTHER" id="PTHR23402">
    <property type="entry name" value="PROTEASE FAMILY C15 PYROGLUTAMYL-PEPTIDASE I-RELATED"/>
    <property type="match status" value="1"/>
</dbReference>